<organism evidence="3 4">
    <name type="scientific">Thalassiosira oceanica</name>
    <name type="common">Marine diatom</name>
    <dbReference type="NCBI Taxonomy" id="159749"/>
    <lineage>
        <taxon>Eukaryota</taxon>
        <taxon>Sar</taxon>
        <taxon>Stramenopiles</taxon>
        <taxon>Ochrophyta</taxon>
        <taxon>Bacillariophyta</taxon>
        <taxon>Coscinodiscophyceae</taxon>
        <taxon>Thalassiosirophycidae</taxon>
        <taxon>Thalassiosirales</taxon>
        <taxon>Thalassiosiraceae</taxon>
        <taxon>Thalassiosira</taxon>
    </lineage>
</organism>
<feature type="compositionally biased region" description="Basic and acidic residues" evidence="2">
    <location>
        <begin position="304"/>
        <end position="329"/>
    </location>
</feature>
<evidence type="ECO:0000313" key="4">
    <source>
        <dbReference type="Proteomes" id="UP000266841"/>
    </source>
</evidence>
<comment type="caution">
    <text evidence="3">The sequence shown here is derived from an EMBL/GenBank/DDBJ whole genome shotgun (WGS) entry which is preliminary data.</text>
</comment>
<feature type="region of interest" description="Disordered" evidence="2">
    <location>
        <begin position="600"/>
        <end position="638"/>
    </location>
</feature>
<accession>K0RGR9</accession>
<evidence type="ECO:0000256" key="1">
    <source>
        <dbReference type="SAM" id="Coils"/>
    </source>
</evidence>
<feature type="region of interest" description="Disordered" evidence="2">
    <location>
        <begin position="281"/>
        <end position="330"/>
    </location>
</feature>
<gene>
    <name evidence="3" type="ORF">THAOC_33117</name>
</gene>
<protein>
    <submittedName>
        <fullName evidence="3">Uncharacterized protein</fullName>
    </submittedName>
</protein>
<keyword evidence="4" id="KW-1185">Reference proteome</keyword>
<dbReference type="Proteomes" id="UP000266841">
    <property type="component" value="Unassembled WGS sequence"/>
</dbReference>
<feature type="non-terminal residue" evidence="3">
    <location>
        <position position="1389"/>
    </location>
</feature>
<dbReference type="EMBL" id="AGNL01046250">
    <property type="protein sequence ID" value="EJK48116.1"/>
    <property type="molecule type" value="Genomic_DNA"/>
</dbReference>
<keyword evidence="1" id="KW-0175">Coiled coil</keyword>
<name>K0RGR9_THAOC</name>
<proteinExistence type="predicted"/>
<feature type="region of interest" description="Disordered" evidence="2">
    <location>
        <begin position="89"/>
        <end position="122"/>
    </location>
</feature>
<feature type="coiled-coil region" evidence="1">
    <location>
        <begin position="410"/>
        <end position="437"/>
    </location>
</feature>
<evidence type="ECO:0000256" key="2">
    <source>
        <dbReference type="SAM" id="MobiDB-lite"/>
    </source>
</evidence>
<feature type="region of interest" description="Disordered" evidence="2">
    <location>
        <begin position="858"/>
        <end position="881"/>
    </location>
</feature>
<feature type="compositionally biased region" description="Acidic residues" evidence="2">
    <location>
        <begin position="282"/>
        <end position="297"/>
    </location>
</feature>
<sequence>MGGAGGQRHLSVSKHLVPLSKELSFLGESARETMSAFEEVANVVIAGAAAKAPLTALTGDQKMPDGLGLGHVPSCASNYSIATECDDRDDVAAPGTNENPARIESDAGDITLDTNDEAKGTPDPRQGCFHFFSTTGLGFRQMKNDAVSCATCTPYELVEPEVQLHPEALAEEVRLVAQEDPKKAVAAPAPKGKNVSVGDNSKTASLPISLSQSIDNNTFLEDTSTLAGTKLLPQEEPTSSPVCHFFEMFSCAPHQNEIKKVLESETMVDIISEKKERVNNIDDVDSVSEDGVSEDGDGLITPDDLNKGDGKSDGVHGKQSKETDIDQQRHNSAFDPVGHLLNQYESFESSDVQTLDKNNMPVFRSRSLDVKHLKAKSVGKSVLDSVPAAIESAPESVQREYFDAVSKTAVIAAEAELLRAENELKKIELESRRFDDEMEGFLHGTVSGGASTDESTVATTFNGDLDIMIKHKLTHETHPQSIHYVVAGQKALDNGKSKNDLKSWEGRVDNIPAAGELIMVTMEGGSQLCSRREDFIPFVDQVLESPPAKILLLGADCLLTSTFTREAKSFLSGEKRIEDGRNLFETFAKRCKHSSVAWSSDSSLGRTAGQPALVTGGVKPASSTPSDDTAHHHAPSSAPTRAIYDVQPASVDPSFVIIPTRTTATQDDVVIKQDDQKADGARVPTELWDNLFEENYRDNVGKLPDEVDACMRSDGKYTSWRAALNGFRRFTVRRYRRNLLRGYVQWRRHRLPLRESPASFVFVKEMTEDGYPVYSWTKKGQDLYARGVSKLKAKRDGPASLKMAADGLSRASGPFARDQDGYVSFKDGDEYLHAWWEWSRGSTLFYWNWPEQFQQDARDGQPHMMTGEPKTYRRPQPRPSDPTIAERIRSKLLPVRLREYIETGTVNSLLHYFWVPKGEDDIRMVYDGSGCGINDFLYAAHFGLPTRLRQLSGVDIRYVRSSDPKDAAWEAERNRNWERWCRDWMGLRDSPYRAIQMMTRLKREVYSNRRDRSDPFHYEHVLYNLPGTPSYRPDLPWVMKVRWDGHLACEIFVYVDDGRATGHNRSICWRAICKFSSTCSRMGVQDAARKRTCPSLTPGPWAGTVCLTDNGEVVGTVSLKKWRKTQDLVTELKGLVEEAGHLGVVSRQRLLEIRGYLIYVVRTYPWLNPYLKGLHNVIDGYGDDRDEEGWKLSGPKLRERRASRGFRANRAEDDVMAARRDCEADLGRSGENPRPARPEPPEEVVVKGRIFEDVKALARLTAPLEPPRESLRSRDAIVGYLPGDASGAGFGAALIQSRKIIYFSGPWASDWQQQSSNYREASNLVIRIREFIREGRIRNQELFIFTDNSTFESCYYKGHSSSKLLSDLILDLYIVAREGNVKLHVLWVA</sequence>
<evidence type="ECO:0000313" key="3">
    <source>
        <dbReference type="EMBL" id="EJK48116.1"/>
    </source>
</evidence>
<reference evidence="3 4" key="1">
    <citation type="journal article" date="2012" name="Genome Biol.">
        <title>Genome and low-iron response of an oceanic diatom adapted to chronic iron limitation.</title>
        <authorList>
            <person name="Lommer M."/>
            <person name="Specht M."/>
            <person name="Roy A.S."/>
            <person name="Kraemer L."/>
            <person name="Andreson R."/>
            <person name="Gutowska M.A."/>
            <person name="Wolf J."/>
            <person name="Bergner S.V."/>
            <person name="Schilhabel M.B."/>
            <person name="Klostermeier U.C."/>
            <person name="Beiko R.G."/>
            <person name="Rosenstiel P."/>
            <person name="Hippler M."/>
            <person name="Laroche J."/>
        </authorList>
    </citation>
    <scope>NUCLEOTIDE SEQUENCE [LARGE SCALE GENOMIC DNA]</scope>
    <source>
        <strain evidence="3 4">CCMP1005</strain>
    </source>
</reference>